<gene>
    <name evidence="2" type="ORF">OS493_010434</name>
</gene>
<dbReference type="Proteomes" id="UP001163046">
    <property type="component" value="Unassembled WGS sequence"/>
</dbReference>
<dbReference type="PANTHER" id="PTHR26392:SF92">
    <property type="entry name" value="PROTEIN KINASE DOMAIN-CONTAINING PROTEIN"/>
    <property type="match status" value="1"/>
</dbReference>
<dbReference type="GO" id="GO:0005524">
    <property type="term" value="F:ATP binding"/>
    <property type="evidence" value="ECO:0007669"/>
    <property type="project" value="InterPro"/>
</dbReference>
<dbReference type="InterPro" id="IPR000719">
    <property type="entry name" value="Prot_kinase_dom"/>
</dbReference>
<dbReference type="OrthoDB" id="5985011at2759"/>
<dbReference type="SUPFAM" id="SSF56112">
    <property type="entry name" value="Protein kinase-like (PK-like)"/>
    <property type="match status" value="1"/>
</dbReference>
<keyword evidence="3" id="KW-1185">Reference proteome</keyword>
<dbReference type="EMBL" id="MU825400">
    <property type="protein sequence ID" value="KAJ7392777.1"/>
    <property type="molecule type" value="Genomic_DNA"/>
</dbReference>
<reference evidence="2" key="1">
    <citation type="submission" date="2023-01" db="EMBL/GenBank/DDBJ databases">
        <title>Genome assembly of the deep-sea coral Lophelia pertusa.</title>
        <authorList>
            <person name="Herrera S."/>
            <person name="Cordes E."/>
        </authorList>
    </citation>
    <scope>NUCLEOTIDE SEQUENCE</scope>
    <source>
        <strain evidence="2">USNM1676648</strain>
        <tissue evidence="2">Polyp</tissue>
    </source>
</reference>
<evidence type="ECO:0000313" key="3">
    <source>
        <dbReference type="Proteomes" id="UP001163046"/>
    </source>
</evidence>
<sequence>MTLSEEDSVKITDVGISKDAKDITGTLAGTPVYIAPEVFHNEVYDNKADIYSLGIILWEMWYGQQAYAGVKVPTLEAFFKLIEKGHRPAHVKGSKEPPPCWRELMNHCWNRNPEKRPSAQKCNEQISKLS</sequence>
<dbReference type="Pfam" id="PF07714">
    <property type="entry name" value="PK_Tyr_Ser-Thr"/>
    <property type="match status" value="1"/>
</dbReference>
<dbReference type="AlphaFoldDB" id="A0A9X0A3L6"/>
<comment type="caution">
    <text evidence="2">The sequence shown here is derived from an EMBL/GenBank/DDBJ whole genome shotgun (WGS) entry which is preliminary data.</text>
</comment>
<name>A0A9X0A3L6_9CNID</name>
<evidence type="ECO:0000259" key="1">
    <source>
        <dbReference type="PROSITE" id="PS50011"/>
    </source>
</evidence>
<dbReference type="PROSITE" id="PS50011">
    <property type="entry name" value="PROTEIN_KINASE_DOM"/>
    <property type="match status" value="1"/>
</dbReference>
<dbReference type="InterPro" id="IPR011009">
    <property type="entry name" value="Kinase-like_dom_sf"/>
</dbReference>
<feature type="domain" description="Protein kinase" evidence="1">
    <location>
        <begin position="1"/>
        <end position="130"/>
    </location>
</feature>
<dbReference type="PANTHER" id="PTHR26392">
    <property type="entry name" value="MITOGEN-ACTIVATED PROTEIN KINASE KINASE KINASE 7-RELATED"/>
    <property type="match status" value="1"/>
</dbReference>
<dbReference type="InterPro" id="IPR001245">
    <property type="entry name" value="Ser-Thr/Tyr_kinase_cat_dom"/>
</dbReference>
<dbReference type="SMART" id="SM00220">
    <property type="entry name" value="S_TKc"/>
    <property type="match status" value="1"/>
</dbReference>
<dbReference type="Gene3D" id="1.10.510.10">
    <property type="entry name" value="Transferase(Phosphotransferase) domain 1"/>
    <property type="match status" value="1"/>
</dbReference>
<evidence type="ECO:0000313" key="2">
    <source>
        <dbReference type="EMBL" id="KAJ7392777.1"/>
    </source>
</evidence>
<proteinExistence type="predicted"/>
<dbReference type="GO" id="GO:0004672">
    <property type="term" value="F:protein kinase activity"/>
    <property type="evidence" value="ECO:0007669"/>
    <property type="project" value="InterPro"/>
</dbReference>
<organism evidence="2 3">
    <name type="scientific">Desmophyllum pertusum</name>
    <dbReference type="NCBI Taxonomy" id="174260"/>
    <lineage>
        <taxon>Eukaryota</taxon>
        <taxon>Metazoa</taxon>
        <taxon>Cnidaria</taxon>
        <taxon>Anthozoa</taxon>
        <taxon>Hexacorallia</taxon>
        <taxon>Scleractinia</taxon>
        <taxon>Caryophylliina</taxon>
        <taxon>Caryophylliidae</taxon>
        <taxon>Desmophyllum</taxon>
    </lineage>
</organism>
<accession>A0A9X0A3L6</accession>
<protein>
    <recommendedName>
        <fullName evidence="1">Protein kinase domain-containing protein</fullName>
    </recommendedName>
</protein>